<dbReference type="SUPFAM" id="SSF52833">
    <property type="entry name" value="Thioredoxin-like"/>
    <property type="match status" value="1"/>
</dbReference>
<evidence type="ECO:0008006" key="3">
    <source>
        <dbReference type="Google" id="ProtNLM"/>
    </source>
</evidence>
<organism evidence="1 2">
    <name type="scientific">Rubricoccus marinus</name>
    <dbReference type="NCBI Taxonomy" id="716817"/>
    <lineage>
        <taxon>Bacteria</taxon>
        <taxon>Pseudomonadati</taxon>
        <taxon>Rhodothermota</taxon>
        <taxon>Rhodothermia</taxon>
        <taxon>Rhodothermales</taxon>
        <taxon>Rubricoccaceae</taxon>
        <taxon>Rubricoccus</taxon>
    </lineage>
</organism>
<evidence type="ECO:0000313" key="1">
    <source>
        <dbReference type="EMBL" id="OZC04369.1"/>
    </source>
</evidence>
<sequence>MPATLASTTHFDPLLNGRDRSADWERGVSFEDFLPTAEENEGVWTSVWTRAKISDGLQERASGVAGTWKLLVLSADWCGDAANTIPAVARLAAQTENLELRLLERDENLDLMDEHLTGGTARSIPVVILLDADYNERAWWGSRPADLQAWVKTAGMELEKEERYKEVRKWYARDKAQTTLHEIVTMIEHASGTQHVG</sequence>
<keyword evidence="2" id="KW-1185">Reference proteome</keyword>
<proteinExistence type="predicted"/>
<dbReference type="RefSeq" id="WP_094550762.1">
    <property type="nucleotide sequence ID" value="NZ_MQWB01000001.1"/>
</dbReference>
<comment type="caution">
    <text evidence="1">The sequence shown here is derived from an EMBL/GenBank/DDBJ whole genome shotgun (WGS) entry which is preliminary data.</text>
</comment>
<dbReference type="Gene3D" id="3.40.30.10">
    <property type="entry name" value="Glutaredoxin"/>
    <property type="match status" value="1"/>
</dbReference>
<dbReference type="Proteomes" id="UP000216446">
    <property type="component" value="Unassembled WGS sequence"/>
</dbReference>
<dbReference type="EMBL" id="MQWB01000001">
    <property type="protein sequence ID" value="OZC04369.1"/>
    <property type="molecule type" value="Genomic_DNA"/>
</dbReference>
<gene>
    <name evidence="1" type="ORF">BSZ36_16110</name>
</gene>
<name>A0A259U2Y2_9BACT</name>
<dbReference type="InterPro" id="IPR036249">
    <property type="entry name" value="Thioredoxin-like_sf"/>
</dbReference>
<dbReference type="OrthoDB" id="6120799at2"/>
<dbReference type="AlphaFoldDB" id="A0A259U2Y2"/>
<protein>
    <recommendedName>
        <fullName evidence="3">Thioredoxin family protein</fullName>
    </recommendedName>
</protein>
<dbReference type="Pfam" id="PF14595">
    <property type="entry name" value="Thioredoxin_9"/>
    <property type="match status" value="1"/>
</dbReference>
<evidence type="ECO:0000313" key="2">
    <source>
        <dbReference type="Proteomes" id="UP000216446"/>
    </source>
</evidence>
<accession>A0A259U2Y2</accession>
<reference evidence="1 2" key="1">
    <citation type="submission" date="2016-11" db="EMBL/GenBank/DDBJ databases">
        <title>Study of marine rhodopsin-containing bacteria.</title>
        <authorList>
            <person name="Yoshizawa S."/>
            <person name="Kumagai Y."/>
            <person name="Kogure K."/>
        </authorList>
    </citation>
    <scope>NUCLEOTIDE SEQUENCE [LARGE SCALE GENOMIC DNA]</scope>
    <source>
        <strain evidence="1 2">SG-29</strain>
    </source>
</reference>
<dbReference type="InParanoid" id="A0A259U2Y2"/>